<organism evidence="4 5">
    <name type="scientific">Kribbella amoyensis</name>
    <dbReference type="NCBI Taxonomy" id="996641"/>
    <lineage>
        <taxon>Bacteria</taxon>
        <taxon>Bacillati</taxon>
        <taxon>Actinomycetota</taxon>
        <taxon>Actinomycetes</taxon>
        <taxon>Propionibacteriales</taxon>
        <taxon>Kribbellaceae</taxon>
        <taxon>Kribbella</taxon>
    </lineage>
</organism>
<dbReference type="PANTHER" id="PTHR32305">
    <property type="match status" value="1"/>
</dbReference>
<dbReference type="EMBL" id="VIVK01000003">
    <property type="protein sequence ID" value="TWD73103.1"/>
    <property type="molecule type" value="Genomic_DNA"/>
</dbReference>
<evidence type="ECO:0000313" key="4">
    <source>
        <dbReference type="EMBL" id="TWD73103.1"/>
    </source>
</evidence>
<dbReference type="SUPFAM" id="SSF50998">
    <property type="entry name" value="Quinoprotein alcohol dehydrogenase-like"/>
    <property type="match status" value="1"/>
</dbReference>
<dbReference type="InterPro" id="IPR011047">
    <property type="entry name" value="Quinoprotein_ADH-like_sf"/>
</dbReference>
<dbReference type="Proteomes" id="UP000318380">
    <property type="component" value="Unassembled WGS sequence"/>
</dbReference>
<gene>
    <name evidence="4" type="ORF">FB561_6988</name>
</gene>
<sequence length="1045" mass="110832">MLELPQAEAGANAVPRLDRDGPARLQGGSSKPFLTTEYDDQGRVVAQTDGKGSKSTWSWEPAGIRGTSTMTDPTGGRWINEYERGWLVRQVDPTGSAVTFHYDSTGNLIRVFDALGHGARHAYDAQGRVTSSTDAGGFTTRRQYGKGSNPVAVTDPLGRRTTYTYDPRGNLVGTSYAGQSSSAGYDTRGLVTWTRDVLGRATRFAYSADGDLTGVTDPAGRTTKYEVDGWGRPTKIVGPRGQTSTVSYSADDQPLEQHGPLDVTTKQSYDDQGRLAGSTDARGGTTRYRYDEAGQLVGVTAPSSPEATAEFDASGRLVKQIDASGRAQTFAYDAAGRTTSTATGERTWRFSYDKAGRLVRTTLPSGKSASFTLDARGAMTRLDYSDKTPSASFTWDAAGRRTSMTDVSGTTRFGYDGLDRVISAGRPGAGVTYRWDAAGNLLARSAGGQTETYAWDSVDRLVSASVNGKQAATYSYDLARGSITTRRPNGLTETRQLDLRGRETRLDLTRAGKPVRTITSTYDAAGNVQRTDDSTAGKAAYTYDALNQLTAVCYDADECTDDAKDYIRYAYDGAGNRTWEQRPIGSTWSIYGPSNELQASIAAPAAYPRVPPVGRAYTYDPDGNLTSDGATTYTWTAAGKPATSAVGSTKTTYTHSADGRRLTSTTNGQTTNYLWDPHSPQILGTKSPSATTRYSYAMGLLAQTTTTAKSTTTTDLAASATGSVLTSADENHTYEPFGALRGKESTPTNPQGPNAQPDPATQTPGFAGGLRLPNGNYLFGQREYNPAAGTFLSPDQGPGTHQYGYAANNPLTRTDLTGLSNINGTLTDVSQISGWVSIGTATAAVACTLYRPCAPAIPVLMQVSSASGITSGVTGGALSAEACIVKGNCSAFAANLAIAGVASRLPGVGQRVIAANGGRAQTAAGASTDLIRVADFANDHAAFKHYAKHVKGVDLKSPAKPRAKKGGADLPELRNPVAYRTSARAFIGGGGFDGVIEAVRLRDGALVRFDPESGYLGIRSRDGVIRTFFRPDDGEDYFWRDVTGE</sequence>
<evidence type="ECO:0000313" key="5">
    <source>
        <dbReference type="Proteomes" id="UP000318380"/>
    </source>
</evidence>
<dbReference type="InterPro" id="IPR050708">
    <property type="entry name" value="T6SS_VgrG/RHS"/>
</dbReference>
<evidence type="ECO:0000256" key="2">
    <source>
        <dbReference type="SAM" id="MobiDB-lite"/>
    </source>
</evidence>
<feature type="region of interest" description="Disordered" evidence="2">
    <location>
        <begin position="737"/>
        <end position="767"/>
    </location>
</feature>
<comment type="caution">
    <text evidence="4">The sequence shown here is derived from an EMBL/GenBank/DDBJ whole genome shotgun (WGS) entry which is preliminary data.</text>
</comment>
<proteinExistence type="predicted"/>
<feature type="region of interest" description="Disordered" evidence="2">
    <location>
        <begin position="139"/>
        <end position="165"/>
    </location>
</feature>
<accession>A0A561B2L1</accession>
<dbReference type="Pfam" id="PF25023">
    <property type="entry name" value="TEN_YD-shell"/>
    <property type="match status" value="1"/>
</dbReference>
<feature type="domain" description="Teneurin-like YD-shell" evidence="3">
    <location>
        <begin position="370"/>
        <end position="489"/>
    </location>
</feature>
<keyword evidence="5" id="KW-1185">Reference proteome</keyword>
<dbReference type="OrthoDB" id="3795228at2"/>
<evidence type="ECO:0000259" key="3">
    <source>
        <dbReference type="Pfam" id="PF25023"/>
    </source>
</evidence>
<dbReference type="InterPro" id="IPR031325">
    <property type="entry name" value="RHS_repeat"/>
</dbReference>
<evidence type="ECO:0000256" key="1">
    <source>
        <dbReference type="ARBA" id="ARBA00022737"/>
    </source>
</evidence>
<dbReference type="NCBIfam" id="TIGR01643">
    <property type="entry name" value="YD_repeat_2x"/>
    <property type="match status" value="7"/>
</dbReference>
<dbReference type="Pfam" id="PF05593">
    <property type="entry name" value="RHS_repeat"/>
    <property type="match status" value="6"/>
</dbReference>
<dbReference type="NCBIfam" id="TIGR03696">
    <property type="entry name" value="Rhs_assc_core"/>
    <property type="match status" value="1"/>
</dbReference>
<feature type="region of interest" description="Disordered" evidence="2">
    <location>
        <begin position="230"/>
        <end position="285"/>
    </location>
</feature>
<dbReference type="Gene3D" id="2.180.10.10">
    <property type="entry name" value="RHS repeat-associated core"/>
    <property type="match status" value="3"/>
</dbReference>
<name>A0A561B2L1_9ACTN</name>
<feature type="compositionally biased region" description="Polar residues" evidence="2">
    <location>
        <begin position="241"/>
        <end position="250"/>
    </location>
</feature>
<keyword evidence="1" id="KW-0677">Repeat</keyword>
<feature type="compositionally biased region" description="Polar residues" evidence="2">
    <location>
        <begin position="745"/>
        <end position="764"/>
    </location>
</feature>
<reference evidence="4 5" key="1">
    <citation type="submission" date="2019-06" db="EMBL/GenBank/DDBJ databases">
        <title>Sequencing the genomes of 1000 actinobacteria strains.</title>
        <authorList>
            <person name="Klenk H.-P."/>
        </authorList>
    </citation>
    <scope>NUCLEOTIDE SEQUENCE [LARGE SCALE GENOMIC DNA]</scope>
    <source>
        <strain evidence="4 5">DSM 24683</strain>
    </source>
</reference>
<dbReference type="AlphaFoldDB" id="A0A561B2L1"/>
<dbReference type="RefSeq" id="WP_145814309.1">
    <property type="nucleotide sequence ID" value="NZ_VIVK01000003.1"/>
</dbReference>
<feature type="region of interest" description="Disordered" evidence="2">
    <location>
        <begin position="1"/>
        <end position="76"/>
    </location>
</feature>
<protein>
    <submittedName>
        <fullName evidence="4">RHS repeat-associated protein</fullName>
    </submittedName>
</protein>
<dbReference type="InterPro" id="IPR006530">
    <property type="entry name" value="YD"/>
</dbReference>
<dbReference type="PANTHER" id="PTHR32305:SF17">
    <property type="entry name" value="TRNA NUCLEASE WAPA"/>
    <property type="match status" value="1"/>
</dbReference>
<dbReference type="InterPro" id="IPR056823">
    <property type="entry name" value="TEN-like_YD-shell"/>
</dbReference>
<dbReference type="InterPro" id="IPR022385">
    <property type="entry name" value="Rhs_assc_core"/>
</dbReference>